<sequence>MANGSNQRGTFDSPTNVAIAVAKDLLLYMGQLTNEDYDFFDDYLSITSNSIEDSNNNIGLKDNQANGGPPTSSQRGHCYISMQVFNVGSKQEIRRGHRRLRISSRQPQQAGDIRSTQAPETAPPSRRRMMCFTCRMMK</sequence>
<feature type="region of interest" description="Disordered" evidence="1">
    <location>
        <begin position="98"/>
        <end position="126"/>
    </location>
</feature>
<organism evidence="2 3">
    <name type="scientific">Austropuccinia psidii MF-1</name>
    <dbReference type="NCBI Taxonomy" id="1389203"/>
    <lineage>
        <taxon>Eukaryota</taxon>
        <taxon>Fungi</taxon>
        <taxon>Dikarya</taxon>
        <taxon>Basidiomycota</taxon>
        <taxon>Pucciniomycotina</taxon>
        <taxon>Pucciniomycetes</taxon>
        <taxon>Pucciniales</taxon>
        <taxon>Sphaerophragmiaceae</taxon>
        <taxon>Austropuccinia</taxon>
    </lineage>
</organism>
<feature type="compositionally biased region" description="Polar residues" evidence="1">
    <location>
        <begin position="106"/>
        <end position="119"/>
    </location>
</feature>
<feature type="region of interest" description="Disordered" evidence="1">
    <location>
        <begin position="55"/>
        <end position="75"/>
    </location>
</feature>
<keyword evidence="3" id="KW-1185">Reference proteome</keyword>
<accession>A0A9Q3P2J6</accession>
<evidence type="ECO:0000313" key="2">
    <source>
        <dbReference type="EMBL" id="MBW0548209.1"/>
    </source>
</evidence>
<dbReference type="EMBL" id="AVOT02053373">
    <property type="protein sequence ID" value="MBW0548209.1"/>
    <property type="molecule type" value="Genomic_DNA"/>
</dbReference>
<dbReference type="Proteomes" id="UP000765509">
    <property type="component" value="Unassembled WGS sequence"/>
</dbReference>
<evidence type="ECO:0000313" key="3">
    <source>
        <dbReference type="Proteomes" id="UP000765509"/>
    </source>
</evidence>
<reference evidence="2" key="1">
    <citation type="submission" date="2021-03" db="EMBL/GenBank/DDBJ databases">
        <title>Draft genome sequence of rust myrtle Austropuccinia psidii MF-1, a brazilian biotype.</title>
        <authorList>
            <person name="Quecine M.C."/>
            <person name="Pachon D.M.R."/>
            <person name="Bonatelli M.L."/>
            <person name="Correr F.H."/>
            <person name="Franceschini L.M."/>
            <person name="Leite T.F."/>
            <person name="Margarido G.R.A."/>
            <person name="Almeida C.A."/>
            <person name="Ferrarezi J.A."/>
            <person name="Labate C.A."/>
        </authorList>
    </citation>
    <scope>NUCLEOTIDE SEQUENCE</scope>
    <source>
        <strain evidence="2">MF-1</strain>
    </source>
</reference>
<protein>
    <submittedName>
        <fullName evidence="2">Uncharacterized protein</fullName>
    </submittedName>
</protein>
<comment type="caution">
    <text evidence="2">The sequence shown here is derived from an EMBL/GenBank/DDBJ whole genome shotgun (WGS) entry which is preliminary data.</text>
</comment>
<dbReference type="AlphaFoldDB" id="A0A9Q3P2J6"/>
<gene>
    <name evidence="2" type="ORF">O181_087924</name>
</gene>
<proteinExistence type="predicted"/>
<evidence type="ECO:0000256" key="1">
    <source>
        <dbReference type="SAM" id="MobiDB-lite"/>
    </source>
</evidence>
<name>A0A9Q3P2J6_9BASI</name>